<dbReference type="GO" id="GO:0005524">
    <property type="term" value="F:ATP binding"/>
    <property type="evidence" value="ECO:0007669"/>
    <property type="project" value="UniProtKB-KW"/>
</dbReference>
<proteinExistence type="predicted"/>
<protein>
    <recommendedName>
        <fullName evidence="3">histidine kinase</fullName>
        <ecNumber evidence="3">2.7.13.3</ecNumber>
    </recommendedName>
</protein>
<keyword evidence="5" id="KW-0597">Phosphoprotein</keyword>
<dbReference type="InterPro" id="IPR036890">
    <property type="entry name" value="HATPase_C_sf"/>
</dbReference>
<feature type="transmembrane region" description="Helical" evidence="10">
    <location>
        <begin position="401"/>
        <end position="419"/>
    </location>
</feature>
<keyword evidence="4" id="KW-1003">Cell membrane</keyword>
<dbReference type="Proteomes" id="UP000321926">
    <property type="component" value="Unassembled WGS sequence"/>
</dbReference>
<dbReference type="SMART" id="SM00387">
    <property type="entry name" value="HATPase_c"/>
    <property type="match status" value="1"/>
</dbReference>
<feature type="transmembrane region" description="Helical" evidence="10">
    <location>
        <begin position="220"/>
        <end position="240"/>
    </location>
</feature>
<dbReference type="Pfam" id="PF00512">
    <property type="entry name" value="HisKA"/>
    <property type="match status" value="1"/>
</dbReference>
<feature type="transmembrane region" description="Helical" evidence="10">
    <location>
        <begin position="260"/>
        <end position="278"/>
    </location>
</feature>
<keyword evidence="14" id="KW-1185">Reference proteome</keyword>
<dbReference type="PANTHER" id="PTHR44936">
    <property type="entry name" value="SENSOR PROTEIN CREC"/>
    <property type="match status" value="1"/>
</dbReference>
<dbReference type="PROSITE" id="PS50109">
    <property type="entry name" value="HIS_KIN"/>
    <property type="match status" value="1"/>
</dbReference>
<gene>
    <name evidence="13" type="ORF">FVR03_04530</name>
</gene>
<keyword evidence="8 13" id="KW-0418">Kinase</keyword>
<dbReference type="PRINTS" id="PR00344">
    <property type="entry name" value="BCTRLSENSOR"/>
</dbReference>
<dbReference type="AlphaFoldDB" id="A0A5C8K9B5"/>
<keyword evidence="10" id="KW-0472">Membrane</keyword>
<dbReference type="Pfam" id="PF02518">
    <property type="entry name" value="HATPase_c"/>
    <property type="match status" value="1"/>
</dbReference>
<dbReference type="CDD" id="cd00082">
    <property type="entry name" value="HisKA"/>
    <property type="match status" value="1"/>
</dbReference>
<dbReference type="InterPro" id="IPR003594">
    <property type="entry name" value="HATPase_dom"/>
</dbReference>
<dbReference type="SUPFAM" id="SSF55874">
    <property type="entry name" value="ATPase domain of HSP90 chaperone/DNA topoisomerase II/histidine kinase"/>
    <property type="match status" value="1"/>
</dbReference>
<keyword evidence="10" id="KW-1133">Transmembrane helix</keyword>
<comment type="caution">
    <text evidence="13">The sequence shown here is derived from an EMBL/GenBank/DDBJ whole genome shotgun (WGS) entry which is preliminary data.</text>
</comment>
<feature type="transmembrane region" description="Helical" evidence="10">
    <location>
        <begin position="298"/>
        <end position="321"/>
    </location>
</feature>
<evidence type="ECO:0000256" key="6">
    <source>
        <dbReference type="ARBA" id="ARBA00022679"/>
    </source>
</evidence>
<feature type="transmembrane region" description="Helical" evidence="10">
    <location>
        <begin position="431"/>
        <end position="452"/>
    </location>
</feature>
<dbReference type="GO" id="GO:0000155">
    <property type="term" value="F:phosphorelay sensor kinase activity"/>
    <property type="evidence" value="ECO:0007669"/>
    <property type="project" value="InterPro"/>
</dbReference>
<dbReference type="PROSITE" id="PS50885">
    <property type="entry name" value="HAMP"/>
    <property type="match status" value="1"/>
</dbReference>
<name>A0A5C8K9B5_9BACT</name>
<accession>A0A5C8K9B5</accession>
<dbReference type="Gene3D" id="6.10.340.10">
    <property type="match status" value="1"/>
</dbReference>
<feature type="transmembrane region" description="Helical" evidence="10">
    <location>
        <begin position="906"/>
        <end position="928"/>
    </location>
</feature>
<evidence type="ECO:0000256" key="10">
    <source>
        <dbReference type="SAM" id="Phobius"/>
    </source>
</evidence>
<keyword evidence="9" id="KW-0067">ATP-binding</keyword>
<dbReference type="OrthoDB" id="9776727at2"/>
<evidence type="ECO:0000313" key="13">
    <source>
        <dbReference type="EMBL" id="TXK50783.1"/>
    </source>
</evidence>
<keyword evidence="6" id="KW-0808">Transferase</keyword>
<dbReference type="CDD" id="cd00075">
    <property type="entry name" value="HATPase"/>
    <property type="match status" value="1"/>
</dbReference>
<dbReference type="SUPFAM" id="SSF47384">
    <property type="entry name" value="Homodimeric domain of signal transducing histidine kinase"/>
    <property type="match status" value="1"/>
</dbReference>
<feature type="transmembrane region" description="Helical" evidence="10">
    <location>
        <begin position="181"/>
        <end position="199"/>
    </location>
</feature>
<evidence type="ECO:0000313" key="14">
    <source>
        <dbReference type="Proteomes" id="UP000321926"/>
    </source>
</evidence>
<keyword evidence="10" id="KW-0812">Transmembrane</keyword>
<keyword evidence="7" id="KW-0547">Nucleotide-binding</keyword>
<sequence>MHFNLLTSKPAGNYASIVGNINNLVEESIADANRDASLIEAQLEQHDLSFSQLLHRTKFPTFIYSQDRLVFWSDHSIIPDLDYPPKTMRPTTVRNAYGAFLVVPHKVQYYDVLVYIPLQIDYRISNSYLSSGLQKSIFGNIAAALVLEPVAHLHHITTSDGQFLFALDFGVAKAEAGTGSLVFLLFAAGIVFFVLFAVYRSRILFRKGKHNEGVFQLLGFLVLFRVLLLVLNLPFSLVEIELFDPRVYAASFWSPSVGDMAMNMLLLALIAWAAAYLYKKNEVTNQLFVLPKRQVRQLLVGCFLALFVLLVVLYQFYYGIYHNSPLVLDISQSLDLTKYKIIIYSIMFVHTASLCVFTFILATVVSVLLQQEEKAWTYKVFGSIAFVLLILSSWLTPHLSGLAFTGVLFWVLMVVSAQYKHAVSFPYRSYLFVFLIVAISALTGATAIYTHYQNELMEYKQKFGRTILEENDVLGEYLLEDVAAKIAADPLIQFKLKGPYVDPYFIRRKISKHLPDYFDKYETNVLLFDSDGLALESADSAVPTLQELMARYNTPQTRTEHKNLFLVREPTKFNTRTYLQVIPVQINNWQRGTIILQLSLKKLLPNSVVPELLVDQKHNQPFRADMLSYALYDGGKLSYSEGEYDYATNFNKSLVNRSEFYRKGTTSEGYHHVGIRNDKAQEQILVITTEQYGGRELLSNFSFLFLFFTGGVIICVFIGLLLQRHSFKAYSPNFSTKIQIFLNFGILLPLLLVSLVTASLVTASYRKDLMRSYEQRGESIQENLRRVIKRDLMSQKNWLLRHVTEVAAISEADVNVYNRYGRLLVTSQPLIFEAGLLSQLINPEAFAAISERQALRVLLDERAGNLTFNAVYLPLHEGENSDQIAGFIGIPFFNSEKQLDLKLIELVTTIMNIFTVMFMMFIILTFFASRALTVPLRMLANKLKQTSLTGKNEMLAYEGADEIGMLVQEYNRMLLTLEQNKLELAMREKEAAWREMARQVAHEIKNPLTPMKLSLQYLQKAIAEKKPNTEQLIDKISHTLITQINILSDIATSFSNFTSMPEPKVEPMDMAEALRKAVDLHHDTATASITTAIPSVPVIVLADESLMVRCFNNLLLNAIQAVPTSRKPKINVSLEIDATGKVLISIQDNGNGIPADIRNRVFIPNFSTKYTGSGIGLAVAKKGIENAGGSIWFETEEEKGTTFFIALPLAQP</sequence>
<evidence type="ECO:0000256" key="7">
    <source>
        <dbReference type="ARBA" id="ARBA00022741"/>
    </source>
</evidence>
<dbReference type="InterPro" id="IPR036097">
    <property type="entry name" value="HisK_dim/P_sf"/>
</dbReference>
<evidence type="ECO:0000259" key="11">
    <source>
        <dbReference type="PROSITE" id="PS50109"/>
    </source>
</evidence>
<dbReference type="EMBL" id="VRTY01000011">
    <property type="protein sequence ID" value="TXK50783.1"/>
    <property type="molecule type" value="Genomic_DNA"/>
</dbReference>
<evidence type="ECO:0000259" key="12">
    <source>
        <dbReference type="PROSITE" id="PS50885"/>
    </source>
</evidence>
<evidence type="ECO:0000256" key="4">
    <source>
        <dbReference type="ARBA" id="ARBA00022475"/>
    </source>
</evidence>
<comment type="subcellular location">
    <subcellularLocation>
        <location evidence="2">Cell membrane</location>
        <topology evidence="2">Multi-pass membrane protein</topology>
    </subcellularLocation>
</comment>
<dbReference type="InterPro" id="IPR050980">
    <property type="entry name" value="2C_sensor_his_kinase"/>
</dbReference>
<evidence type="ECO:0000256" key="8">
    <source>
        <dbReference type="ARBA" id="ARBA00022777"/>
    </source>
</evidence>
<organism evidence="13 14">
    <name type="scientific">Pontibacter qinzhouensis</name>
    <dbReference type="NCBI Taxonomy" id="2603253"/>
    <lineage>
        <taxon>Bacteria</taxon>
        <taxon>Pseudomonadati</taxon>
        <taxon>Bacteroidota</taxon>
        <taxon>Cytophagia</taxon>
        <taxon>Cytophagales</taxon>
        <taxon>Hymenobacteraceae</taxon>
        <taxon>Pontibacter</taxon>
    </lineage>
</organism>
<dbReference type="PANTHER" id="PTHR44936:SF10">
    <property type="entry name" value="SENSOR PROTEIN RSTB"/>
    <property type="match status" value="1"/>
</dbReference>
<dbReference type="SMART" id="SM00388">
    <property type="entry name" value="HisKA"/>
    <property type="match status" value="1"/>
</dbReference>
<dbReference type="Gene3D" id="1.10.287.130">
    <property type="match status" value="1"/>
</dbReference>
<dbReference type="InterPro" id="IPR005467">
    <property type="entry name" value="His_kinase_dom"/>
</dbReference>
<evidence type="ECO:0000256" key="5">
    <source>
        <dbReference type="ARBA" id="ARBA00022553"/>
    </source>
</evidence>
<reference evidence="13 14" key="1">
    <citation type="submission" date="2019-08" db="EMBL/GenBank/DDBJ databases">
        <authorList>
            <person name="Shi S."/>
        </authorList>
    </citation>
    <scope>NUCLEOTIDE SEQUENCE [LARGE SCALE GENOMIC DNA]</scope>
    <source>
        <strain evidence="13 14">GY10130</strain>
    </source>
</reference>
<dbReference type="EC" id="2.7.13.3" evidence="3"/>
<evidence type="ECO:0000256" key="1">
    <source>
        <dbReference type="ARBA" id="ARBA00000085"/>
    </source>
</evidence>
<feature type="transmembrane region" description="Helical" evidence="10">
    <location>
        <begin position="341"/>
        <end position="369"/>
    </location>
</feature>
<feature type="transmembrane region" description="Helical" evidence="10">
    <location>
        <begin position="742"/>
        <end position="765"/>
    </location>
</feature>
<dbReference type="GO" id="GO:0005886">
    <property type="term" value="C:plasma membrane"/>
    <property type="evidence" value="ECO:0007669"/>
    <property type="project" value="UniProtKB-SubCell"/>
</dbReference>
<evidence type="ECO:0000256" key="3">
    <source>
        <dbReference type="ARBA" id="ARBA00012438"/>
    </source>
</evidence>
<dbReference type="InterPro" id="IPR003661">
    <property type="entry name" value="HisK_dim/P_dom"/>
</dbReference>
<evidence type="ECO:0000256" key="9">
    <source>
        <dbReference type="ARBA" id="ARBA00022840"/>
    </source>
</evidence>
<evidence type="ECO:0000256" key="2">
    <source>
        <dbReference type="ARBA" id="ARBA00004651"/>
    </source>
</evidence>
<comment type="catalytic activity">
    <reaction evidence="1">
        <text>ATP + protein L-histidine = ADP + protein N-phospho-L-histidine.</text>
        <dbReference type="EC" id="2.7.13.3"/>
    </reaction>
</comment>
<dbReference type="InterPro" id="IPR003660">
    <property type="entry name" value="HAMP_dom"/>
</dbReference>
<feature type="domain" description="HAMP" evidence="12">
    <location>
        <begin position="930"/>
        <end position="982"/>
    </location>
</feature>
<feature type="transmembrane region" description="Helical" evidence="10">
    <location>
        <begin position="701"/>
        <end position="722"/>
    </location>
</feature>
<dbReference type="Gene3D" id="3.30.565.10">
    <property type="entry name" value="Histidine kinase-like ATPase, C-terminal domain"/>
    <property type="match status" value="1"/>
</dbReference>
<dbReference type="InterPro" id="IPR004358">
    <property type="entry name" value="Sig_transdc_His_kin-like_C"/>
</dbReference>
<feature type="domain" description="Histidine kinase" evidence="11">
    <location>
        <begin position="999"/>
        <end position="1211"/>
    </location>
</feature>